<feature type="compositionally biased region" description="Polar residues" evidence="1">
    <location>
        <begin position="550"/>
        <end position="561"/>
    </location>
</feature>
<dbReference type="EnsemblPlants" id="Solyc01g066575.1.1">
    <property type="protein sequence ID" value="Solyc01g066575.1.1"/>
    <property type="gene ID" value="Solyc01g066575.1"/>
</dbReference>
<dbReference type="PANTHER" id="PTHR11439:SF466">
    <property type="entry name" value="CCHC-TYPE DOMAIN-CONTAINING PROTEIN"/>
    <property type="match status" value="1"/>
</dbReference>
<dbReference type="InterPro" id="IPR013103">
    <property type="entry name" value="RVT_2"/>
</dbReference>
<keyword evidence="4" id="KW-1185">Reference proteome</keyword>
<name>A0A3Q7EZ89_SOLLC</name>
<feature type="compositionally biased region" description="Low complexity" evidence="1">
    <location>
        <begin position="10"/>
        <end position="21"/>
    </location>
</feature>
<dbReference type="SUPFAM" id="SSF56672">
    <property type="entry name" value="DNA/RNA polymerases"/>
    <property type="match status" value="1"/>
</dbReference>
<dbReference type="InterPro" id="IPR043502">
    <property type="entry name" value="DNA/RNA_pol_sf"/>
</dbReference>
<protein>
    <recommendedName>
        <fullName evidence="2">Reverse transcriptase Ty1/copia-type domain-containing protein</fullName>
    </recommendedName>
</protein>
<sequence>MAGRSAQPHNFNNQVNNNQMNLHTKKTQSQNSLGRRMGLVCDHCGYKGHTRESCYRIVGFPPDFKSKRKGSGSMNEAYANNFTSESPVPGSGSASSFYFPGGYFTKENYEQVTKMLSPTSPTGNCRAGANAAGPCPLLAPFLDNIDDANNDVNDVNLDSCHDHIEESSNNTERLQESSHSPHNEPASKVGCRRTTRTSKPPVWIKDYVVPHKSSPHSITNHEGTEMIVIFVYVDDLLISGNSSRMVQEAKDTLHKNFKMKDLGSLRYFLGIEILKSKEGLLLNQRKYALQLISEAGLSGSKTVSTPLEFNQKLTSVEFDQHTGGSDDAELEDVTAYQRLIGKLLYLTITRPDICFSVQVLSQFMQHPKVSHWEAALRVVRYIKRSPGLGVMLKRGTVVTKLTGYCDSDWASCPNTRRSITGYMVKLGDSLVSWKSKKQQTVSRSSAEAEYRSLAALVAELIWLAGLLNELNFPAATPISVTMASSSNLYLAIIPFDNQERLVILPAVLYIDSYGITRHSLMEDASVQGEGKDQRLKKRNINARSKGEHILSSQDRGNSSGDGNIPLVEMLSQRRSRFKHSSHFCQPLAMILPEALEGPSSTLSAKVPVRVTWSLQLTRDAALRKLAHDTVNSRNRKRNSSKPKCFDLEEFDDDYTARTLAVRNRSVIKGKIISGFGGGKMDELVVLFQAQGWTELLLQGPHGRKMGRSVFEHFGVPVKKWQIQTISDVLGKVEYMNMLGTQKMFDLKAQRLRASLAAKEEEMKALRMAHLVEIEQICFAQLEREKLIAENCRIKDKLAQTQAALHSRKRCEFGAYTKYHWFAN</sequence>
<evidence type="ECO:0000313" key="3">
    <source>
        <dbReference type="EnsemblPlants" id="Solyc01g066575.1.1"/>
    </source>
</evidence>
<feature type="compositionally biased region" description="Basic and acidic residues" evidence="1">
    <location>
        <begin position="173"/>
        <end position="182"/>
    </location>
</feature>
<dbReference type="Gramene" id="Solyc01g066575.1.1">
    <property type="protein sequence ID" value="Solyc01g066575.1.1"/>
    <property type="gene ID" value="Solyc01g066575.1"/>
</dbReference>
<evidence type="ECO:0000256" key="1">
    <source>
        <dbReference type="SAM" id="MobiDB-lite"/>
    </source>
</evidence>
<evidence type="ECO:0000259" key="2">
    <source>
        <dbReference type="Pfam" id="PF07727"/>
    </source>
</evidence>
<feature type="region of interest" description="Disordered" evidence="1">
    <location>
        <begin position="526"/>
        <end position="562"/>
    </location>
</feature>
<dbReference type="CDD" id="cd09272">
    <property type="entry name" value="RNase_HI_RT_Ty1"/>
    <property type="match status" value="1"/>
</dbReference>
<feature type="domain" description="Reverse transcriptase Ty1/copia-type" evidence="2">
    <location>
        <begin position="221"/>
        <end position="308"/>
    </location>
</feature>
<evidence type="ECO:0000313" key="4">
    <source>
        <dbReference type="Proteomes" id="UP000004994"/>
    </source>
</evidence>
<organism evidence="3">
    <name type="scientific">Solanum lycopersicum</name>
    <name type="common">Tomato</name>
    <name type="synonym">Lycopersicon esculentum</name>
    <dbReference type="NCBI Taxonomy" id="4081"/>
    <lineage>
        <taxon>Eukaryota</taxon>
        <taxon>Viridiplantae</taxon>
        <taxon>Streptophyta</taxon>
        <taxon>Embryophyta</taxon>
        <taxon>Tracheophyta</taxon>
        <taxon>Spermatophyta</taxon>
        <taxon>Magnoliopsida</taxon>
        <taxon>eudicotyledons</taxon>
        <taxon>Gunneridae</taxon>
        <taxon>Pentapetalae</taxon>
        <taxon>asterids</taxon>
        <taxon>lamiids</taxon>
        <taxon>Solanales</taxon>
        <taxon>Solanaceae</taxon>
        <taxon>Solanoideae</taxon>
        <taxon>Solaneae</taxon>
        <taxon>Solanum</taxon>
        <taxon>Solanum subgen. Lycopersicon</taxon>
    </lineage>
</organism>
<feature type="region of interest" description="Disordered" evidence="1">
    <location>
        <begin position="1"/>
        <end position="22"/>
    </location>
</feature>
<dbReference type="Pfam" id="PF07727">
    <property type="entry name" value="RVT_2"/>
    <property type="match status" value="1"/>
</dbReference>
<dbReference type="STRING" id="4081.A0A3Q7EZ89"/>
<accession>A0A3Q7EZ89</accession>
<dbReference type="PANTHER" id="PTHR11439">
    <property type="entry name" value="GAG-POL-RELATED RETROTRANSPOSON"/>
    <property type="match status" value="1"/>
</dbReference>
<dbReference type="InParanoid" id="A0A3Q7EZ89"/>
<reference evidence="3" key="2">
    <citation type="submission" date="2019-01" db="UniProtKB">
        <authorList>
            <consortium name="EnsemblPlants"/>
        </authorList>
    </citation>
    <scope>IDENTIFICATION</scope>
    <source>
        <strain evidence="3">cv. Heinz 1706</strain>
    </source>
</reference>
<dbReference type="AlphaFoldDB" id="A0A3Q7EZ89"/>
<reference evidence="3" key="1">
    <citation type="journal article" date="2012" name="Nature">
        <title>The tomato genome sequence provides insights into fleshy fruit evolution.</title>
        <authorList>
            <consortium name="Tomato Genome Consortium"/>
        </authorList>
    </citation>
    <scope>NUCLEOTIDE SEQUENCE [LARGE SCALE GENOMIC DNA]</scope>
    <source>
        <strain evidence="3">cv. Heinz 1706</strain>
    </source>
</reference>
<dbReference type="Proteomes" id="UP000004994">
    <property type="component" value="Chromosome 1"/>
</dbReference>
<proteinExistence type="predicted"/>
<feature type="region of interest" description="Disordered" evidence="1">
    <location>
        <begin position="166"/>
        <end position="196"/>
    </location>
</feature>